<reference evidence="1 2" key="1">
    <citation type="journal article" date="2011" name="Science">
        <title>The ecoresponsive genome of Daphnia pulex.</title>
        <authorList>
            <person name="Colbourne J.K."/>
            <person name="Pfrender M.E."/>
            <person name="Gilbert D."/>
            <person name="Thomas W.K."/>
            <person name="Tucker A."/>
            <person name="Oakley T.H."/>
            <person name="Tokishita S."/>
            <person name="Aerts A."/>
            <person name="Arnold G.J."/>
            <person name="Basu M.K."/>
            <person name="Bauer D.J."/>
            <person name="Caceres C.E."/>
            <person name="Carmel L."/>
            <person name="Casola C."/>
            <person name="Choi J.H."/>
            <person name="Detter J.C."/>
            <person name="Dong Q."/>
            <person name="Dusheyko S."/>
            <person name="Eads B.D."/>
            <person name="Frohlich T."/>
            <person name="Geiler-Samerotte K.A."/>
            <person name="Gerlach D."/>
            <person name="Hatcher P."/>
            <person name="Jogdeo S."/>
            <person name="Krijgsveld J."/>
            <person name="Kriventseva E.V."/>
            <person name="Kultz D."/>
            <person name="Laforsch C."/>
            <person name="Lindquist E."/>
            <person name="Lopez J."/>
            <person name="Manak J.R."/>
            <person name="Muller J."/>
            <person name="Pangilinan J."/>
            <person name="Patwardhan R.P."/>
            <person name="Pitluck S."/>
            <person name="Pritham E.J."/>
            <person name="Rechtsteiner A."/>
            <person name="Rho M."/>
            <person name="Rogozin I.B."/>
            <person name="Sakarya O."/>
            <person name="Salamov A."/>
            <person name="Schaack S."/>
            <person name="Shapiro H."/>
            <person name="Shiga Y."/>
            <person name="Skalitzky C."/>
            <person name="Smith Z."/>
            <person name="Souvorov A."/>
            <person name="Sung W."/>
            <person name="Tang Z."/>
            <person name="Tsuchiya D."/>
            <person name="Tu H."/>
            <person name="Vos H."/>
            <person name="Wang M."/>
            <person name="Wolf Y.I."/>
            <person name="Yamagata H."/>
            <person name="Yamada T."/>
            <person name="Ye Y."/>
            <person name="Shaw J.R."/>
            <person name="Andrews J."/>
            <person name="Crease T.J."/>
            <person name="Tang H."/>
            <person name="Lucas S.M."/>
            <person name="Robertson H.M."/>
            <person name="Bork P."/>
            <person name="Koonin E.V."/>
            <person name="Zdobnov E.M."/>
            <person name="Grigoriev I.V."/>
            <person name="Lynch M."/>
            <person name="Boore J.L."/>
        </authorList>
    </citation>
    <scope>NUCLEOTIDE SEQUENCE [LARGE SCALE GENOMIC DNA]</scope>
</reference>
<dbReference type="InParanoid" id="E9GGB4"/>
<evidence type="ECO:0000313" key="1">
    <source>
        <dbReference type="EMBL" id="EFX81371.1"/>
    </source>
</evidence>
<dbReference type="KEGG" id="dpx:DAPPUDRAFT_224229"/>
<dbReference type="AlphaFoldDB" id="E9GGB4"/>
<accession>E9GGB4</accession>
<keyword evidence="2" id="KW-1185">Reference proteome</keyword>
<protein>
    <submittedName>
        <fullName evidence="1">Uncharacterized protein</fullName>
    </submittedName>
</protein>
<name>E9GGB4_DAPPU</name>
<proteinExistence type="predicted"/>
<evidence type="ECO:0000313" key="2">
    <source>
        <dbReference type="Proteomes" id="UP000000305"/>
    </source>
</evidence>
<dbReference type="PANTHER" id="PTHR33488:SF2">
    <property type="entry name" value="EARLY ENDOSOME ANTIGEN 1-LIKE"/>
    <property type="match status" value="1"/>
</dbReference>
<dbReference type="EMBL" id="GL732543">
    <property type="protein sequence ID" value="EFX81371.1"/>
    <property type="molecule type" value="Genomic_DNA"/>
</dbReference>
<dbReference type="PhylomeDB" id="E9GGB4"/>
<dbReference type="OrthoDB" id="6384141at2759"/>
<dbReference type="HOGENOM" id="CLU_987848_0_0_1"/>
<dbReference type="PANTHER" id="PTHR33488">
    <property type="entry name" value="ZGC:162509"/>
    <property type="match status" value="1"/>
</dbReference>
<organism evidence="1 2">
    <name type="scientific">Daphnia pulex</name>
    <name type="common">Water flea</name>
    <dbReference type="NCBI Taxonomy" id="6669"/>
    <lineage>
        <taxon>Eukaryota</taxon>
        <taxon>Metazoa</taxon>
        <taxon>Ecdysozoa</taxon>
        <taxon>Arthropoda</taxon>
        <taxon>Crustacea</taxon>
        <taxon>Branchiopoda</taxon>
        <taxon>Diplostraca</taxon>
        <taxon>Cladocera</taxon>
        <taxon>Anomopoda</taxon>
        <taxon>Daphniidae</taxon>
        <taxon>Daphnia</taxon>
    </lineage>
</organism>
<dbReference type="Proteomes" id="UP000000305">
    <property type="component" value="Unassembled WGS sequence"/>
</dbReference>
<sequence length="282" mass="32780">MPPVVSETIYRVEQNSPKTDHLDSSSKRKRTREIWCWEEKNFPTTRSKTKAIKLMEEIKKVWHGNGCPSCADLYSIKKEIMACLQHHYKHCSCYSIYYRLMAILQTKVKSLAGRIKKEFHFLNSDQAKQICIAASNKQKCVKNARLFKKAADLSDQLIGPAETAKFDCNRYEEYLTLLLDIADNILKTDDKELIQDIKNYLKPFSQTRTDDESSTDEALCVEADTRLDASGVKKTWNETYLELRHPFGDEEFGKNLKEIVQPKRGERCIFFPQKYDFPCHGQ</sequence>
<gene>
    <name evidence="1" type="ORF">DAPPUDRAFT_224229</name>
</gene>